<evidence type="ECO:0000313" key="2">
    <source>
        <dbReference type="EMBL" id="CRL09822.1"/>
    </source>
</evidence>
<dbReference type="Proteomes" id="UP000043764">
    <property type="component" value="Unassembled WGS sequence"/>
</dbReference>
<protein>
    <submittedName>
        <fullName evidence="2">Uncharacterized protein</fullName>
    </submittedName>
</protein>
<keyword evidence="3" id="KW-1185">Reference proteome</keyword>
<accession>A0A0H5CXT7</accession>
<name>A0A0H5CXT7_9RHOB</name>
<evidence type="ECO:0000313" key="3">
    <source>
        <dbReference type="Proteomes" id="UP000043764"/>
    </source>
</evidence>
<feature type="transmembrane region" description="Helical" evidence="1">
    <location>
        <begin position="15"/>
        <end position="39"/>
    </location>
</feature>
<organism evidence="2 3">
    <name type="scientific">Phaeobacter italicus</name>
    <dbReference type="NCBI Taxonomy" id="481446"/>
    <lineage>
        <taxon>Bacteria</taxon>
        <taxon>Pseudomonadati</taxon>
        <taxon>Pseudomonadota</taxon>
        <taxon>Alphaproteobacteria</taxon>
        <taxon>Rhodobacterales</taxon>
        <taxon>Roseobacteraceae</taxon>
        <taxon>Phaeobacter</taxon>
    </lineage>
</organism>
<reference evidence="3" key="1">
    <citation type="submission" date="2015-05" db="EMBL/GenBank/DDBJ databases">
        <authorList>
            <person name="Rodrigo-Torres Lidia"/>
            <person name="Arahal R.David."/>
        </authorList>
    </citation>
    <scope>NUCLEOTIDE SEQUENCE [LARGE SCALE GENOMIC DNA]</scope>
    <source>
        <strain evidence="3">CECT 7321</strain>
    </source>
</reference>
<proteinExistence type="predicted"/>
<dbReference type="EMBL" id="CVRL01000006">
    <property type="protein sequence ID" value="CRL09822.1"/>
    <property type="molecule type" value="Genomic_DNA"/>
</dbReference>
<dbReference type="AlphaFoldDB" id="A0A0H5CXT7"/>
<keyword evidence="1" id="KW-0472">Membrane</keyword>
<keyword evidence="1" id="KW-1133">Transmembrane helix</keyword>
<sequence>MVIEIDTRPCCRLHVGMIIALLLPLVMPVVGGICLFAAYRPNRLSHVLLQLTGWSLLALTAWYLAVFVFGIL</sequence>
<feature type="transmembrane region" description="Helical" evidence="1">
    <location>
        <begin position="51"/>
        <end position="71"/>
    </location>
</feature>
<gene>
    <name evidence="2" type="ORF">NIT7321_00656</name>
</gene>
<keyword evidence="1" id="KW-0812">Transmembrane</keyword>
<evidence type="ECO:0000256" key="1">
    <source>
        <dbReference type="SAM" id="Phobius"/>
    </source>
</evidence>